<dbReference type="AlphaFoldDB" id="A0A0L0CEY8"/>
<evidence type="ECO:0000313" key="1">
    <source>
        <dbReference type="EMBL" id="KNC30782.1"/>
    </source>
</evidence>
<accession>A0A0L0CEY8</accession>
<name>A0A0L0CEY8_LUCCU</name>
<protein>
    <submittedName>
        <fullName evidence="1">Uncharacterized protein</fullName>
    </submittedName>
</protein>
<dbReference type="EMBL" id="JRES01000496">
    <property type="protein sequence ID" value="KNC30782.1"/>
    <property type="molecule type" value="Genomic_DNA"/>
</dbReference>
<organism evidence="1 2">
    <name type="scientific">Lucilia cuprina</name>
    <name type="common">Green bottle fly</name>
    <name type="synonym">Australian sheep blowfly</name>
    <dbReference type="NCBI Taxonomy" id="7375"/>
    <lineage>
        <taxon>Eukaryota</taxon>
        <taxon>Metazoa</taxon>
        <taxon>Ecdysozoa</taxon>
        <taxon>Arthropoda</taxon>
        <taxon>Hexapoda</taxon>
        <taxon>Insecta</taxon>
        <taxon>Pterygota</taxon>
        <taxon>Neoptera</taxon>
        <taxon>Endopterygota</taxon>
        <taxon>Diptera</taxon>
        <taxon>Brachycera</taxon>
        <taxon>Muscomorpha</taxon>
        <taxon>Oestroidea</taxon>
        <taxon>Calliphoridae</taxon>
        <taxon>Luciliinae</taxon>
        <taxon>Lucilia</taxon>
    </lineage>
</organism>
<reference evidence="1 2" key="1">
    <citation type="journal article" date="2015" name="Nat. Commun.">
        <title>Lucilia cuprina genome unlocks parasitic fly biology to underpin future interventions.</title>
        <authorList>
            <person name="Anstead C.A."/>
            <person name="Korhonen P.K."/>
            <person name="Young N.D."/>
            <person name="Hall R.S."/>
            <person name="Jex A.R."/>
            <person name="Murali S.C."/>
            <person name="Hughes D.S."/>
            <person name="Lee S.F."/>
            <person name="Perry T."/>
            <person name="Stroehlein A.J."/>
            <person name="Ansell B.R."/>
            <person name="Breugelmans B."/>
            <person name="Hofmann A."/>
            <person name="Qu J."/>
            <person name="Dugan S."/>
            <person name="Lee S.L."/>
            <person name="Chao H."/>
            <person name="Dinh H."/>
            <person name="Han Y."/>
            <person name="Doddapaneni H.V."/>
            <person name="Worley K.C."/>
            <person name="Muzny D.M."/>
            <person name="Ioannidis P."/>
            <person name="Waterhouse R.M."/>
            <person name="Zdobnov E.M."/>
            <person name="James P.J."/>
            <person name="Bagnall N.H."/>
            <person name="Kotze A.C."/>
            <person name="Gibbs R.A."/>
            <person name="Richards S."/>
            <person name="Batterham P."/>
            <person name="Gasser R.B."/>
        </authorList>
    </citation>
    <scope>NUCLEOTIDE SEQUENCE [LARGE SCALE GENOMIC DNA]</scope>
    <source>
        <strain evidence="1 2">LS</strain>
        <tissue evidence="1">Full body</tissue>
    </source>
</reference>
<comment type="caution">
    <text evidence="1">The sequence shown here is derived from an EMBL/GenBank/DDBJ whole genome shotgun (WGS) entry which is preliminary data.</text>
</comment>
<gene>
    <name evidence="1" type="ORF">FF38_13039</name>
</gene>
<proteinExistence type="predicted"/>
<dbReference type="Proteomes" id="UP000037069">
    <property type="component" value="Unassembled WGS sequence"/>
</dbReference>
<evidence type="ECO:0000313" key="2">
    <source>
        <dbReference type="Proteomes" id="UP000037069"/>
    </source>
</evidence>
<keyword evidence="2" id="KW-1185">Reference proteome</keyword>
<sequence>MSENVIVLIVQKSPRSGFYHSKRDFKDFALRLIGSQTDLLQISDFVRSVIGIYVWMLNLPFNGNSMQEFVKRSSKLPKHKT</sequence>